<protein>
    <recommendedName>
        <fullName evidence="2">DUF5808 domain-containing protein</fullName>
    </recommendedName>
</protein>
<accession>A0A1H4EY54</accession>
<reference evidence="4" key="1">
    <citation type="submission" date="2016-10" db="EMBL/GenBank/DDBJ databases">
        <authorList>
            <person name="Varghese N."/>
            <person name="Submissions S."/>
        </authorList>
    </citation>
    <scope>NUCLEOTIDE SEQUENCE [LARGE SCALE GENOMIC DNA]</scope>
    <source>
        <strain evidence="4">DSM 22376</strain>
    </source>
</reference>
<dbReference type="Pfam" id="PF19124">
    <property type="entry name" value="DUF5808"/>
    <property type="match status" value="1"/>
</dbReference>
<keyword evidence="1" id="KW-1133">Transmembrane helix</keyword>
<gene>
    <name evidence="3" type="ORF">SAMN05443667_11143</name>
</gene>
<proteinExistence type="predicted"/>
<dbReference type="InterPro" id="IPR043831">
    <property type="entry name" value="DUF5808"/>
</dbReference>
<keyword evidence="1" id="KW-0472">Membrane</keyword>
<sequence>MNQNEKPSKETLEKWHKDPNNWIMGIFYFNREDKRILPPKRISWMGWTVNFANTISVAVFVLVLIIIIGIAFFSPKK</sequence>
<dbReference type="EMBL" id="FNRD01000011">
    <property type="protein sequence ID" value="SEA89570.1"/>
    <property type="molecule type" value="Genomic_DNA"/>
</dbReference>
<dbReference type="RefSeq" id="WP_091091926.1">
    <property type="nucleotide sequence ID" value="NZ_FNRD01000011.1"/>
</dbReference>
<dbReference type="AlphaFoldDB" id="A0A1H4EY54"/>
<dbReference type="Proteomes" id="UP000198951">
    <property type="component" value="Unassembled WGS sequence"/>
</dbReference>
<feature type="transmembrane region" description="Helical" evidence="1">
    <location>
        <begin position="51"/>
        <end position="73"/>
    </location>
</feature>
<organism evidence="3 4">
    <name type="scientific">Flavobacterium gillisiae</name>
    <dbReference type="NCBI Taxonomy" id="150146"/>
    <lineage>
        <taxon>Bacteria</taxon>
        <taxon>Pseudomonadati</taxon>
        <taxon>Bacteroidota</taxon>
        <taxon>Flavobacteriia</taxon>
        <taxon>Flavobacteriales</taxon>
        <taxon>Flavobacteriaceae</taxon>
        <taxon>Flavobacterium</taxon>
    </lineage>
</organism>
<keyword evidence="1" id="KW-0812">Transmembrane</keyword>
<name>A0A1H4EY54_9FLAO</name>
<evidence type="ECO:0000256" key="1">
    <source>
        <dbReference type="SAM" id="Phobius"/>
    </source>
</evidence>
<evidence type="ECO:0000259" key="2">
    <source>
        <dbReference type="Pfam" id="PF19124"/>
    </source>
</evidence>
<feature type="domain" description="DUF5808" evidence="2">
    <location>
        <begin position="31"/>
        <end position="56"/>
    </location>
</feature>
<evidence type="ECO:0000313" key="4">
    <source>
        <dbReference type="Proteomes" id="UP000198951"/>
    </source>
</evidence>
<evidence type="ECO:0000313" key="3">
    <source>
        <dbReference type="EMBL" id="SEA89570.1"/>
    </source>
</evidence>
<keyword evidence="4" id="KW-1185">Reference proteome</keyword>
<dbReference type="OrthoDB" id="157646at2"/>